<reference evidence="3" key="3">
    <citation type="journal article" date="2018" name="PLoS ONE">
        <title>Genomic analysis of an Argentinean isolate of Spodoptera frugiperda granulovirus reveals that various baculoviruses code for Lef-7 proteins with three F-box domains.</title>
        <authorList>
            <person name="Ferrelli M.L."/>
            <person name="Pidre M.L."/>
            <person name="Ghiringhelli P.D."/>
            <person name="Torres S."/>
            <person name="Fabre M.L."/>
            <person name="Masson T."/>
            <person name="Cedola M.T."/>
            <person name="Sciocco-Cap A."/>
            <person name="Romanowski V."/>
        </authorList>
    </citation>
    <scope>NUCLEOTIDE SEQUENCE</scope>
    <source>
        <strain evidence="3">ARG</strain>
    </source>
</reference>
<dbReference type="OrthoDB" id="26312at10239"/>
<dbReference type="RefSeq" id="YP_009121903.1">
    <property type="nucleotide sequence ID" value="NC_026511.1"/>
</dbReference>
<name>A0A0C5AS77_9BBAC</name>
<evidence type="ECO:0000256" key="1">
    <source>
        <dbReference type="SAM" id="MobiDB-lite"/>
    </source>
</evidence>
<feature type="region of interest" description="Disordered" evidence="1">
    <location>
        <begin position="1"/>
        <end position="20"/>
    </location>
</feature>
<dbReference type="GeneID" id="23632120"/>
<dbReference type="KEGG" id="vg:23632120"/>
<proteinExistence type="predicted"/>
<sequence length="66" mass="7904">MSSSNIKYNTNNNNNNNQRAHFTMGSLVEGVVNREYEKQNKQKQYTSWLKSDAGMKWQVRQYTKQW</sequence>
<evidence type="ECO:0000313" key="3">
    <source>
        <dbReference type="EMBL" id="AXS01142.1"/>
    </source>
</evidence>
<organism evidence="2 4">
    <name type="scientific">Spodoptera frugiperda granulovirus</name>
    <dbReference type="NCBI Taxonomy" id="307454"/>
    <lineage>
        <taxon>Viruses</taxon>
        <taxon>Viruses incertae sedis</taxon>
        <taxon>Naldaviricetes</taxon>
        <taxon>Lefavirales</taxon>
        <taxon>Baculoviridae</taxon>
        <taxon>Betabaculovirus</taxon>
        <taxon>Betabaculovirus spofrugiperdae</taxon>
    </lineage>
</organism>
<dbReference type="EMBL" id="MH170055">
    <property type="protein sequence ID" value="AXS01142.1"/>
    <property type="molecule type" value="Genomic_DNA"/>
</dbReference>
<evidence type="ECO:0000313" key="2">
    <source>
        <dbReference type="EMBL" id="AJK91779.1"/>
    </source>
</evidence>
<reference evidence="2 4" key="2">
    <citation type="journal article" date="2015" name="Viruses">
        <title>The complete sequence of the first Spodoptera frugiperda Betabaculovirus genome: a natural multiple recombinant virus.</title>
        <authorList>
            <person name="Cuartas P.E."/>
            <person name="Barrera G.P."/>
            <person name="Belaich M.N."/>
            <person name="Barreto E."/>
            <person name="Ghiringhelli P.D."/>
            <person name="Villamizar L.F."/>
        </authorList>
    </citation>
    <scope>NUCLEOTIDE SEQUENCE [LARGE SCALE GENOMIC DNA]</scope>
    <source>
        <strain evidence="2">VG008</strain>
    </source>
</reference>
<dbReference type="EMBL" id="KM371112">
    <property type="protein sequence ID" value="AJK91779.1"/>
    <property type="molecule type" value="Genomic_DNA"/>
</dbReference>
<dbReference type="Proteomes" id="UP000201335">
    <property type="component" value="Segment"/>
</dbReference>
<protein>
    <submittedName>
        <fullName evidence="2">ORF118</fullName>
    </submittedName>
    <submittedName>
        <fullName evidence="3">ORF122</fullName>
    </submittedName>
</protein>
<reference evidence="2" key="1">
    <citation type="submission" date="2014-08" db="EMBL/GenBank/DDBJ databases">
        <authorList>
            <person name="Cuartas Otalora P.E."/>
            <person name="Barrera Cubillos G.P."/>
            <person name="Barreto Hernandez E."/>
            <person name="Belaich M.N."/>
            <person name="Ghiringhelli P.D."/>
            <person name="Villamizar Rivero L.F."/>
        </authorList>
    </citation>
    <scope>NUCLEOTIDE SEQUENCE</scope>
    <source>
        <strain evidence="2">VG008</strain>
    </source>
</reference>
<accession>A0A0C5AS77</accession>
<keyword evidence="4" id="KW-1185">Reference proteome</keyword>
<evidence type="ECO:0000313" key="4">
    <source>
        <dbReference type="Proteomes" id="UP000201335"/>
    </source>
</evidence>